<accession>U6MZH1</accession>
<evidence type="ECO:0000256" key="1">
    <source>
        <dbReference type="SAM" id="MobiDB-lite"/>
    </source>
</evidence>
<reference evidence="2" key="1">
    <citation type="submission" date="2013-10" db="EMBL/GenBank/DDBJ databases">
        <title>Genomic analysis of the causative agents of coccidiosis in chickens.</title>
        <authorList>
            <person name="Reid A.J."/>
            <person name="Blake D."/>
            <person name="Billington K."/>
            <person name="Browne H."/>
            <person name="Dunn M."/>
            <person name="Hung S."/>
            <person name="Kawahara F."/>
            <person name="Miranda-Saavedra D."/>
            <person name="Mourier T."/>
            <person name="Nagra H."/>
            <person name="Otto T.D."/>
            <person name="Rawlings N."/>
            <person name="Sanchez A."/>
            <person name="Sanders M."/>
            <person name="Subramaniam C."/>
            <person name="Tay Y."/>
            <person name="Dear P."/>
            <person name="Doerig C."/>
            <person name="Gruber A."/>
            <person name="Parkinson J."/>
            <person name="Shirley M."/>
            <person name="Wan K.L."/>
            <person name="Berriman M."/>
            <person name="Tomley F."/>
            <person name="Pain A."/>
        </authorList>
    </citation>
    <scope>NUCLEOTIDE SEQUENCE [LARGE SCALE GENOMIC DNA]</scope>
    <source>
        <strain evidence="2">Houghton</strain>
    </source>
</reference>
<proteinExistence type="predicted"/>
<evidence type="ECO:0000313" key="2">
    <source>
        <dbReference type="EMBL" id="CDJ69603.1"/>
    </source>
</evidence>
<feature type="region of interest" description="Disordered" evidence="1">
    <location>
        <begin position="768"/>
        <end position="820"/>
    </location>
</feature>
<dbReference type="OrthoDB" id="330777at2759"/>
<reference evidence="2" key="2">
    <citation type="submission" date="2013-10" db="EMBL/GenBank/DDBJ databases">
        <authorList>
            <person name="Aslett M."/>
        </authorList>
    </citation>
    <scope>NUCLEOTIDE SEQUENCE [LARGE SCALE GENOMIC DNA]</scope>
    <source>
        <strain evidence="2">Houghton</strain>
    </source>
</reference>
<dbReference type="Proteomes" id="UP000030754">
    <property type="component" value="Unassembled WGS sequence"/>
</dbReference>
<sequence length="1408" mass="154667">MPNNWGQCELAALMSQQRILKQQEQQVRNEVLRLSRLMPFAVPQDRPLPPPPPQKPIERRTYRAASSDHANQGDNVDVCGVSPYRGRSSWTPQDSHNVSMERQQACSMAVAVSRRRNELLQQQRDRQQHILRNQQCLQQPISYGGRTAVEDLFKESCEISPYTFDSGLHEGLTYFTRRPRLVTTSADERPTDLEASRAVNHHMARISPSSLPAAGMPSGGKKSGECWAQTRQRRQVLPLYAAEASSPLLHSLHEWPFRPLQRECSQQSASLKHAYGTVPSTLPPALHPEPGENIPLCRYPAQSQQVSTACLPAGLPSQHRNRDLDTSHFGRPKVVWPELQGNASEEDLTQQFPQQAERQGFTQSKRQQADYTPAVAAGKPSSQMACETWGFRKSLRAPSEPKATNGRQKTMIRNLTAAGTLSANPKLDAALATADDEESLRRLGLRFSPRELHYFRKQPGIRGSQKRSISKRSQSCKPAGKGAAELPVRSTVANACGCNLGLASSEMGIDTFYFTPKTDILSLPSWMRAYGVSNTSNRPLQRIGRKLRSPSPGCTSAQGLALPKSSHLNNPGSYTADGWDGYGGATCGCRCCRLRAAERKGLQLAGRPCCCCPCCDSWSIETGHFQPVSGDSCRKGDEPQKNNFGSAYAKSKCSRCGRALDAAFDGGGSALLDSQTPARLNHLSIEQAASLCSACATYLACEHQKSVVQANTPSAAGNASDRTYKKDNILRTSAHPFVSANLGDSFSPDLPTSVDANSPMGKDCVTVAEESAPQSDQDASCRGKERDLPDGNMPEERRSDVVHEVDGERKGPKGATTPRWSNAAANKALDFNAKLSAAKQLCSTLHGPSPSNSVWENPRIVSKICRFLSLSKLLLVRRCNRTLLQAAQYRMRFILYNSLYVLLHQGTGSPKTQPIKMEEGQHCPLSAEALIQLLGLQQNEVEEVKIGNLPPASPPEAATPRMEDVSDTIRKPLAELKARSQVNSTVEPKSSKDSLMPRKKVLRAAEPSKAPKKEVRSAAQGEAAHKAEVQQRLLLDAHMANHQAHEEACLRMLQIEEPFERPVTMSYDEAAGPASPLRILPFKQSTAAASEPATFRRVRHAFLKLWNYDDEAFRQALVRATTTSYPTWLFDVSAILLRAVFQLCCNSLTAPSLSELISLFSPKRRPSSGVEVPCRSDCYLWAKMARISGYAMHLVSDQAWPPLRDPVVRLVAQPFISPDVFSRGSGVDKATLNNASWAGAGVCPLILRPAVADSLELKMSKVSPEFIAEFMSYGRQQQLLHSPDHQLASRDGIRQFKGSLELVVMMDLYEWLASVLTHMQRDEVGIMMRRVPPPVGVPPQSGAKGLISQGTLSRQVRTAKQVRTPSVSLQRRSQTHIPSETVVERTQGPPGKLQKGVIGSNDVNATCK</sequence>
<gene>
    <name evidence="2" type="ORF">ENH_00076860</name>
</gene>
<feature type="region of interest" description="Disordered" evidence="1">
    <location>
        <begin position="979"/>
        <end position="1013"/>
    </location>
</feature>
<feature type="region of interest" description="Disordered" evidence="1">
    <location>
        <begin position="1354"/>
        <end position="1408"/>
    </location>
</feature>
<organism evidence="2 3">
    <name type="scientific">Eimeria necatrix</name>
    <dbReference type="NCBI Taxonomy" id="51315"/>
    <lineage>
        <taxon>Eukaryota</taxon>
        <taxon>Sar</taxon>
        <taxon>Alveolata</taxon>
        <taxon>Apicomplexa</taxon>
        <taxon>Conoidasida</taxon>
        <taxon>Coccidia</taxon>
        <taxon>Eucoccidiorida</taxon>
        <taxon>Eimeriorina</taxon>
        <taxon>Eimeriidae</taxon>
        <taxon>Eimeria</taxon>
    </lineage>
</organism>
<feature type="compositionally biased region" description="Polar residues" evidence="1">
    <location>
        <begin position="1354"/>
        <end position="1378"/>
    </location>
</feature>
<keyword evidence="3" id="KW-1185">Reference proteome</keyword>
<dbReference type="RefSeq" id="XP_013438069.1">
    <property type="nucleotide sequence ID" value="XM_013582615.1"/>
</dbReference>
<dbReference type="EMBL" id="HG725758">
    <property type="protein sequence ID" value="CDJ69603.1"/>
    <property type="molecule type" value="Genomic_DNA"/>
</dbReference>
<feature type="compositionally biased region" description="Basic and acidic residues" evidence="1">
    <location>
        <begin position="779"/>
        <end position="811"/>
    </location>
</feature>
<evidence type="ECO:0000313" key="3">
    <source>
        <dbReference type="Proteomes" id="UP000030754"/>
    </source>
</evidence>
<protein>
    <submittedName>
        <fullName evidence="2">Uncharacterized protein</fullName>
    </submittedName>
</protein>
<dbReference type="VEuPathDB" id="ToxoDB:ENH_00076860"/>
<dbReference type="GeneID" id="25477816"/>
<feature type="region of interest" description="Disordered" evidence="1">
    <location>
        <begin position="460"/>
        <end position="481"/>
    </location>
</feature>
<name>U6MZH1_9EIME</name>